<sequence length="1125" mass="126824">MMTARKWFRSLPTHCLAVRHLFDYPTLDHFASDYSPSSSSSKTSLVSSADALSDSVSSRSSSNHSSPVPSSAMRSSTKFLIKTLNALFKEEGIEHQTSTARTPEQNGIVERRNRTMVEATRTMLSGLKRLLFFWAEAIATTCYTQNRSIIIPTHDKTTYHIINDRKPLIKHLHTFGCICYITRDGENLDKLKEKGDMCILVGYSNKSKGYRVYNKRTRLIFDTIHIRFDKNKEISEMSVANNTSDLVPQRQKASDYDNSDPVPQLQNVSSSADAHVPPQQELNLLFGPLYDDFFNADHFASDYSPSSSSSKTSLVSSADALSDSASSRSSSNHSSPVPSSAMRSSHHLCSLLPKDRSFAASIPLSLPIPGALSYAHADHLSSTKRIRGSDIATDLMDCSKDRFKPYADIDECIAYADALRDRGIDARVTVEAVDRDEVRTNVRGLVEEAFGLPFLDYFLSILATLSNTRSGASRIRKGVNEQIDHRLAGALEACDTARNLEPLIGNGGNENGGNRNGGTGNGGNRNGNRGNGNDNRNGGGYGYNFRGFVPARECTYQDFLKCQPLKFNGTKGVVGLTRWFERMEIVFHISNCPEKYQVKYATYTLLNSALTWNELTAYTRRFQELVLLCTRMVSNEEDKVERLIRGLPDNIQGNVITAEPAKLQDAIRISNNLMDQKLKGYAGSAKNKRRGPNVARAYTAWNNEKKGYVGSLTYCNKCKMHHAGSCIVRCGHYKRVGHMTRDCKNGNKTGNQTGGNKATAKAYAIGGGGANPDFNVVTETNVVLRDCPLGLLGHSFDIYLMPVELVSFDVIIGMDWLAKYYVLIVCDEKVIRIPYGDEVLIIRGDDCDGRKPYPLPRIDDLFDQLQGSRVYSKIDLRSYHQSEFLRKIFQRQHLRLAIVTTSSRLLKKEQLYAKLSKCEFRLSKVQFLGHVIDNEGIHVDPAKIESIKDWALLKTPIKIYQFLEIATYVNKCLVYAKVKTAMDQDTIWVIMDRLTKSAHFLPMREDDTLEKLTRQYFKEVVLRHGVPVLIISDRDRRFTSHFWKSLNKVLEQLSRVHSMFYVSNLKKCLADEPLAIPLDEIQVDDKLYFIEEPVKIMDQEVKCLKQSFLLIVKVRWNSRRGLEFT</sequence>
<evidence type="ECO:0000256" key="8">
    <source>
        <dbReference type="ARBA" id="ARBA00022932"/>
    </source>
</evidence>
<keyword evidence="5" id="KW-0460">Magnesium</keyword>
<evidence type="ECO:0000256" key="7">
    <source>
        <dbReference type="ARBA" id="ARBA00022918"/>
    </source>
</evidence>
<dbReference type="PROSITE" id="PS50994">
    <property type="entry name" value="INTEGRASE"/>
    <property type="match status" value="1"/>
</dbReference>
<evidence type="ECO:0000313" key="12">
    <source>
        <dbReference type="EMBL" id="GEU45682.1"/>
    </source>
</evidence>
<evidence type="ECO:0000256" key="6">
    <source>
        <dbReference type="ARBA" id="ARBA00022908"/>
    </source>
</evidence>
<keyword evidence="6" id="KW-0229">DNA integration</keyword>
<evidence type="ECO:0000256" key="2">
    <source>
        <dbReference type="ARBA" id="ARBA00022723"/>
    </source>
</evidence>
<proteinExistence type="predicted"/>
<accession>A0A6L2KAC1</accession>
<dbReference type="GO" id="GO:0003887">
    <property type="term" value="F:DNA-directed DNA polymerase activity"/>
    <property type="evidence" value="ECO:0007669"/>
    <property type="project" value="UniProtKB-KW"/>
</dbReference>
<evidence type="ECO:0000256" key="5">
    <source>
        <dbReference type="ARBA" id="ARBA00022842"/>
    </source>
</evidence>
<gene>
    <name evidence="12" type="ORF">Tci_017660</name>
</gene>
<dbReference type="GO" id="GO:0046872">
    <property type="term" value="F:metal ion binding"/>
    <property type="evidence" value="ECO:0007669"/>
    <property type="project" value="UniProtKB-KW"/>
</dbReference>
<name>A0A6L2KAC1_TANCI</name>
<keyword evidence="8" id="KW-0548">Nucleotidyltransferase</keyword>
<dbReference type="InterPro" id="IPR021109">
    <property type="entry name" value="Peptidase_aspartic_dom_sf"/>
</dbReference>
<reference evidence="12" key="1">
    <citation type="journal article" date="2019" name="Sci. Rep.">
        <title>Draft genome of Tanacetum cinerariifolium, the natural source of mosquito coil.</title>
        <authorList>
            <person name="Yamashiro T."/>
            <person name="Shiraishi A."/>
            <person name="Satake H."/>
            <person name="Nakayama K."/>
        </authorList>
    </citation>
    <scope>NUCLEOTIDE SEQUENCE</scope>
</reference>
<keyword evidence="7" id="KW-0695">RNA-directed DNA polymerase</keyword>
<dbReference type="Gene3D" id="3.30.420.10">
    <property type="entry name" value="Ribonuclease H-like superfamily/Ribonuclease H"/>
    <property type="match status" value="2"/>
</dbReference>
<keyword evidence="1" id="KW-0540">Nuclease</keyword>
<evidence type="ECO:0000256" key="10">
    <source>
        <dbReference type="SAM" id="MobiDB-lite"/>
    </source>
</evidence>
<dbReference type="Pfam" id="PF08284">
    <property type="entry name" value="RVP_2"/>
    <property type="match status" value="1"/>
</dbReference>
<evidence type="ECO:0000256" key="4">
    <source>
        <dbReference type="ARBA" id="ARBA00022801"/>
    </source>
</evidence>
<feature type="region of interest" description="Disordered" evidence="10">
    <location>
        <begin position="322"/>
        <end position="343"/>
    </location>
</feature>
<feature type="region of interest" description="Disordered" evidence="10">
    <location>
        <begin position="504"/>
        <end position="536"/>
    </location>
</feature>
<evidence type="ECO:0000259" key="11">
    <source>
        <dbReference type="PROSITE" id="PS50994"/>
    </source>
</evidence>
<keyword evidence="9" id="KW-0233">DNA recombination</keyword>
<dbReference type="InterPro" id="IPR043502">
    <property type="entry name" value="DNA/RNA_pol_sf"/>
</dbReference>
<keyword evidence="4" id="KW-0378">Hydrolase</keyword>
<dbReference type="GO" id="GO:0003676">
    <property type="term" value="F:nucleic acid binding"/>
    <property type="evidence" value="ECO:0007669"/>
    <property type="project" value="InterPro"/>
</dbReference>
<dbReference type="AlphaFoldDB" id="A0A6L2KAC1"/>
<evidence type="ECO:0000256" key="9">
    <source>
        <dbReference type="ARBA" id="ARBA00023172"/>
    </source>
</evidence>
<dbReference type="GO" id="GO:0015074">
    <property type="term" value="P:DNA integration"/>
    <property type="evidence" value="ECO:0007669"/>
    <property type="project" value="UniProtKB-KW"/>
</dbReference>
<dbReference type="GO" id="GO:0004519">
    <property type="term" value="F:endonuclease activity"/>
    <property type="evidence" value="ECO:0007669"/>
    <property type="project" value="UniProtKB-KW"/>
</dbReference>
<dbReference type="GO" id="GO:0016787">
    <property type="term" value="F:hydrolase activity"/>
    <property type="evidence" value="ECO:0007669"/>
    <property type="project" value="UniProtKB-KW"/>
</dbReference>
<dbReference type="SUPFAM" id="SSF53098">
    <property type="entry name" value="Ribonuclease H-like"/>
    <property type="match status" value="2"/>
</dbReference>
<dbReference type="InterPro" id="IPR057670">
    <property type="entry name" value="SH3_retrovirus"/>
</dbReference>
<keyword evidence="3" id="KW-0255">Endonuclease</keyword>
<feature type="compositionally biased region" description="Low complexity" evidence="10">
    <location>
        <begin position="526"/>
        <end position="536"/>
    </location>
</feature>
<feature type="region of interest" description="Disordered" evidence="10">
    <location>
        <begin position="55"/>
        <end position="74"/>
    </location>
</feature>
<feature type="compositionally biased region" description="Gly residues" evidence="10">
    <location>
        <begin position="505"/>
        <end position="525"/>
    </location>
</feature>
<dbReference type="InterPro" id="IPR039537">
    <property type="entry name" value="Retrotran_Ty1/copia-like"/>
</dbReference>
<keyword evidence="8" id="KW-0239">DNA-directed DNA polymerase</keyword>
<dbReference type="InterPro" id="IPR036397">
    <property type="entry name" value="RNaseH_sf"/>
</dbReference>
<dbReference type="GO" id="GO:0006310">
    <property type="term" value="P:DNA recombination"/>
    <property type="evidence" value="ECO:0007669"/>
    <property type="project" value="UniProtKB-KW"/>
</dbReference>
<dbReference type="PANTHER" id="PTHR42648:SF11">
    <property type="entry name" value="TRANSPOSON TY4-P GAG-POL POLYPROTEIN"/>
    <property type="match status" value="1"/>
</dbReference>
<dbReference type="Pfam" id="PF25597">
    <property type="entry name" value="SH3_retrovirus"/>
    <property type="match status" value="1"/>
</dbReference>
<keyword evidence="8" id="KW-0808">Transferase</keyword>
<dbReference type="EMBL" id="BKCJ010002019">
    <property type="protein sequence ID" value="GEU45682.1"/>
    <property type="molecule type" value="Genomic_DNA"/>
</dbReference>
<dbReference type="SUPFAM" id="SSF56672">
    <property type="entry name" value="DNA/RNA polymerases"/>
    <property type="match status" value="1"/>
</dbReference>
<evidence type="ECO:0000256" key="1">
    <source>
        <dbReference type="ARBA" id="ARBA00022722"/>
    </source>
</evidence>
<comment type="caution">
    <text evidence="12">The sequence shown here is derived from an EMBL/GenBank/DDBJ whole genome shotgun (WGS) entry which is preliminary data.</text>
</comment>
<dbReference type="InterPro" id="IPR012337">
    <property type="entry name" value="RNaseH-like_sf"/>
</dbReference>
<dbReference type="GO" id="GO:0003964">
    <property type="term" value="F:RNA-directed DNA polymerase activity"/>
    <property type="evidence" value="ECO:0007669"/>
    <property type="project" value="UniProtKB-KW"/>
</dbReference>
<feature type="region of interest" description="Disordered" evidence="10">
    <location>
        <begin position="239"/>
        <end position="274"/>
    </location>
</feature>
<dbReference type="InterPro" id="IPR001584">
    <property type="entry name" value="Integrase_cat-core"/>
</dbReference>
<keyword evidence="2" id="KW-0479">Metal-binding</keyword>
<organism evidence="12">
    <name type="scientific">Tanacetum cinerariifolium</name>
    <name type="common">Dalmatian daisy</name>
    <name type="synonym">Chrysanthemum cinerariifolium</name>
    <dbReference type="NCBI Taxonomy" id="118510"/>
    <lineage>
        <taxon>Eukaryota</taxon>
        <taxon>Viridiplantae</taxon>
        <taxon>Streptophyta</taxon>
        <taxon>Embryophyta</taxon>
        <taxon>Tracheophyta</taxon>
        <taxon>Spermatophyta</taxon>
        <taxon>Magnoliopsida</taxon>
        <taxon>eudicotyledons</taxon>
        <taxon>Gunneridae</taxon>
        <taxon>Pentapetalae</taxon>
        <taxon>asterids</taxon>
        <taxon>campanulids</taxon>
        <taxon>Asterales</taxon>
        <taxon>Asteraceae</taxon>
        <taxon>Asteroideae</taxon>
        <taxon>Anthemideae</taxon>
        <taxon>Anthemidinae</taxon>
        <taxon>Tanacetum</taxon>
    </lineage>
</organism>
<dbReference type="InterPro" id="IPR043128">
    <property type="entry name" value="Rev_trsase/Diguanyl_cyclase"/>
</dbReference>
<feature type="domain" description="Integrase catalytic" evidence="11">
    <location>
        <begin position="77"/>
        <end position="166"/>
    </location>
</feature>
<protein>
    <recommendedName>
        <fullName evidence="11">Integrase catalytic domain-containing protein</fullName>
    </recommendedName>
</protein>
<dbReference type="Gene3D" id="2.40.70.10">
    <property type="entry name" value="Acid Proteases"/>
    <property type="match status" value="1"/>
</dbReference>
<dbReference type="Gene3D" id="3.30.70.270">
    <property type="match status" value="2"/>
</dbReference>
<dbReference type="PANTHER" id="PTHR42648">
    <property type="entry name" value="TRANSPOSASE, PUTATIVE-RELATED"/>
    <property type="match status" value="1"/>
</dbReference>
<evidence type="ECO:0000256" key="3">
    <source>
        <dbReference type="ARBA" id="ARBA00022759"/>
    </source>
</evidence>